<proteinExistence type="inferred from homology"/>
<organism evidence="3 4">
    <name type="scientific">Candidatus Taylorbacteria bacterium RIFCSPHIGHO2_02_49_25</name>
    <dbReference type="NCBI Taxonomy" id="1802305"/>
    <lineage>
        <taxon>Bacteria</taxon>
        <taxon>Candidatus Tayloriibacteriota</taxon>
    </lineage>
</organism>
<keyword evidence="2" id="KW-0812">Transmembrane</keyword>
<dbReference type="Proteomes" id="UP000176493">
    <property type="component" value="Unassembled WGS sequence"/>
</dbReference>
<dbReference type="Gene3D" id="3.40.50.2000">
    <property type="entry name" value="Glycogen Phosphorylase B"/>
    <property type="match status" value="2"/>
</dbReference>
<dbReference type="CDD" id="cd03788">
    <property type="entry name" value="GT20_TPS"/>
    <property type="match status" value="1"/>
</dbReference>
<dbReference type="AlphaFoldDB" id="A0A1G2MHZ4"/>
<dbReference type="EMBL" id="MHRJ01000009">
    <property type="protein sequence ID" value="OHA23344.1"/>
    <property type="molecule type" value="Genomic_DNA"/>
</dbReference>
<dbReference type="GO" id="GO:0005992">
    <property type="term" value="P:trehalose biosynthetic process"/>
    <property type="evidence" value="ECO:0007669"/>
    <property type="project" value="InterPro"/>
</dbReference>
<reference evidence="3 4" key="1">
    <citation type="journal article" date="2016" name="Nat. Commun.">
        <title>Thousands of microbial genomes shed light on interconnected biogeochemical processes in an aquifer system.</title>
        <authorList>
            <person name="Anantharaman K."/>
            <person name="Brown C.T."/>
            <person name="Hug L.A."/>
            <person name="Sharon I."/>
            <person name="Castelle C.J."/>
            <person name="Probst A.J."/>
            <person name="Thomas B.C."/>
            <person name="Singh A."/>
            <person name="Wilkins M.J."/>
            <person name="Karaoz U."/>
            <person name="Brodie E.L."/>
            <person name="Williams K.H."/>
            <person name="Hubbard S.S."/>
            <person name="Banfield J.F."/>
        </authorList>
    </citation>
    <scope>NUCLEOTIDE SEQUENCE [LARGE SCALE GENOMIC DNA]</scope>
</reference>
<sequence>MMESMRHIILITLGAIAAVSAFVLGFTYNQANEERLNLSADLQYRTRLLADSLKESVEPNFARNSTSTLQRIVNRFTDRERIAGIAVFNNRGIPLAISKDMPRRVIDNPDFVFIALDKNEPTGLFEEIDGAARYLFVLPLYEKDAVVGALVTVQNSSYIDGVVAEIWRRNIVRLFVYIFIFSAAIAALIRFAVYKIITRFADSVKSARISKTKNAPLRGPFFLKPLASEIAKMNMSLAQARFAASEEARMRLEKIDTPWTAERLKEFIKAYVKDRKIFVVSNREPYIHSRTKNGIEYSVPASGMVTALEPIMEACGGLWLAHGSGNADKETADAEGKLPVPPDEPRYTLRRVFLTPKEIKGHYVGFSNEALWPLCHLAHTRPLFRKEDWVEYRRVNSKFAEALLSEIREVQEPIILVQDFHLALLPRMIKEKRPDAKIGLFWHIPWPSAEQFSICPWRKEILDGMLGADIIGFHTRTYGNNFIDTVGKEIESLIDLEQFSITCEEHRTFIKPLPISIAFAGESESEGKAHDKNILEKFGVETPLVGLGIDRLDYTKGILERFKGIEFFLAKYPPYKEQFTFLQIAPLSREDSAKYREYGEAVTKEAERINAIYGTRDWKPIVLVKKHYSHAVLKELYRLAHVCLVTSLHDGMNLVAKEFVAARSDEQGVLVLSNFTGAARDLKGALPLNPYSAEETCEAIMTALTMPKNEQRRRMREMRNAVRDYNVYRWSAEFIKAIISLG</sequence>
<dbReference type="SUPFAM" id="SSF53756">
    <property type="entry name" value="UDP-Glycosyltransferase/glycogen phosphorylase"/>
    <property type="match status" value="1"/>
</dbReference>
<name>A0A1G2MHZ4_9BACT</name>
<dbReference type="PANTHER" id="PTHR10788:SF106">
    <property type="entry name" value="BCDNA.GH08860"/>
    <property type="match status" value="1"/>
</dbReference>
<keyword evidence="2" id="KW-0472">Membrane</keyword>
<comment type="similarity">
    <text evidence="1">Belongs to the glycosyltransferase 20 family.</text>
</comment>
<comment type="caution">
    <text evidence="3">The sequence shown here is derived from an EMBL/GenBank/DDBJ whole genome shotgun (WGS) entry which is preliminary data.</text>
</comment>
<dbReference type="InterPro" id="IPR001830">
    <property type="entry name" value="Glyco_trans_20"/>
</dbReference>
<evidence type="ECO:0000256" key="1">
    <source>
        <dbReference type="ARBA" id="ARBA00008799"/>
    </source>
</evidence>
<evidence type="ECO:0000313" key="4">
    <source>
        <dbReference type="Proteomes" id="UP000176493"/>
    </source>
</evidence>
<feature type="transmembrane region" description="Helical" evidence="2">
    <location>
        <begin position="174"/>
        <end position="193"/>
    </location>
</feature>
<accession>A0A1G2MHZ4</accession>
<keyword evidence="2" id="KW-1133">Transmembrane helix</keyword>
<dbReference type="PANTHER" id="PTHR10788">
    <property type="entry name" value="TREHALOSE-6-PHOSPHATE SYNTHASE"/>
    <property type="match status" value="1"/>
</dbReference>
<protein>
    <submittedName>
        <fullName evidence="3">Uncharacterized protein</fullName>
    </submittedName>
</protein>
<evidence type="ECO:0000313" key="3">
    <source>
        <dbReference type="EMBL" id="OHA23344.1"/>
    </source>
</evidence>
<gene>
    <name evidence="3" type="ORF">A2W52_04045</name>
</gene>
<dbReference type="GO" id="GO:0003825">
    <property type="term" value="F:alpha,alpha-trehalose-phosphate synthase (UDP-forming) activity"/>
    <property type="evidence" value="ECO:0007669"/>
    <property type="project" value="TreeGrafter"/>
</dbReference>
<dbReference type="Pfam" id="PF00982">
    <property type="entry name" value="Glyco_transf_20"/>
    <property type="match status" value="1"/>
</dbReference>
<evidence type="ECO:0000256" key="2">
    <source>
        <dbReference type="SAM" id="Phobius"/>
    </source>
</evidence>